<dbReference type="EMBL" id="ML994610">
    <property type="protein sequence ID" value="KAF2195530.1"/>
    <property type="molecule type" value="Genomic_DNA"/>
</dbReference>
<dbReference type="GO" id="GO:0003735">
    <property type="term" value="F:structural constituent of ribosome"/>
    <property type="evidence" value="ECO:0007669"/>
    <property type="project" value="InterPro"/>
</dbReference>
<dbReference type="InterPro" id="IPR000266">
    <property type="entry name" value="Ribosomal_uS17"/>
</dbReference>
<proteinExistence type="inferred from homology"/>
<dbReference type="SUPFAM" id="SSF50249">
    <property type="entry name" value="Nucleic acid-binding proteins"/>
    <property type="match status" value="1"/>
</dbReference>
<keyword evidence="3" id="KW-0687">Ribonucleoprotein</keyword>
<dbReference type="GO" id="GO:1990904">
    <property type="term" value="C:ribonucleoprotein complex"/>
    <property type="evidence" value="ECO:0007669"/>
    <property type="project" value="UniProtKB-KW"/>
</dbReference>
<dbReference type="GO" id="GO:0005840">
    <property type="term" value="C:ribosome"/>
    <property type="evidence" value="ECO:0007669"/>
    <property type="project" value="UniProtKB-KW"/>
</dbReference>
<feature type="region of interest" description="Disordered" evidence="4">
    <location>
        <begin position="159"/>
        <end position="213"/>
    </location>
</feature>
<dbReference type="AlphaFoldDB" id="A0A6A6EZH6"/>
<dbReference type="Gene3D" id="2.40.50.140">
    <property type="entry name" value="Nucleic acid-binding proteins"/>
    <property type="match status" value="1"/>
</dbReference>
<feature type="compositionally biased region" description="Basic and acidic residues" evidence="4">
    <location>
        <begin position="159"/>
        <end position="173"/>
    </location>
</feature>
<gene>
    <name evidence="5" type="ORF">K469DRAFT_681835</name>
</gene>
<protein>
    <submittedName>
        <fullName evidence="5">Nucleic acid-binding protein</fullName>
    </submittedName>
</protein>
<evidence type="ECO:0000256" key="2">
    <source>
        <dbReference type="ARBA" id="ARBA00022980"/>
    </source>
</evidence>
<dbReference type="OrthoDB" id="274752at2759"/>
<dbReference type="GO" id="GO:0006412">
    <property type="term" value="P:translation"/>
    <property type="evidence" value="ECO:0007669"/>
    <property type="project" value="InterPro"/>
</dbReference>
<evidence type="ECO:0000313" key="5">
    <source>
        <dbReference type="EMBL" id="KAF2195530.1"/>
    </source>
</evidence>
<organism evidence="5 6">
    <name type="scientific">Zopfia rhizophila CBS 207.26</name>
    <dbReference type="NCBI Taxonomy" id="1314779"/>
    <lineage>
        <taxon>Eukaryota</taxon>
        <taxon>Fungi</taxon>
        <taxon>Dikarya</taxon>
        <taxon>Ascomycota</taxon>
        <taxon>Pezizomycotina</taxon>
        <taxon>Dothideomycetes</taxon>
        <taxon>Dothideomycetes incertae sedis</taxon>
        <taxon>Zopfiaceae</taxon>
        <taxon>Zopfia</taxon>
    </lineage>
</organism>
<evidence type="ECO:0000256" key="3">
    <source>
        <dbReference type="ARBA" id="ARBA00023274"/>
    </source>
</evidence>
<feature type="compositionally biased region" description="Basic and acidic residues" evidence="4">
    <location>
        <begin position="190"/>
        <end position="207"/>
    </location>
</feature>
<dbReference type="Pfam" id="PF00366">
    <property type="entry name" value="Ribosomal_S17"/>
    <property type="match status" value="1"/>
</dbReference>
<sequence>MSTPAPIVRKLISSSKIGVVISAGKMHKAVKVRIAGQEWNKQIRKYFPSSKTYLVSDPNSSLVEGDVIRIASGWRTSKSIRHVVTAVIAPFGPPIQDRPPIPTEEERMAQKIQQRLEKDVRAALRGRRTSILRLKEAEKQGLEIPELETAMRNVRLTEAGEKEKSVKREEAHKGQVGQMITAREKRRIQREKTAGEREAEGKLKDAKVQAAAS</sequence>
<keyword evidence="6" id="KW-1185">Reference proteome</keyword>
<reference evidence="5" key="1">
    <citation type="journal article" date="2020" name="Stud. Mycol.">
        <title>101 Dothideomycetes genomes: a test case for predicting lifestyles and emergence of pathogens.</title>
        <authorList>
            <person name="Haridas S."/>
            <person name="Albert R."/>
            <person name="Binder M."/>
            <person name="Bloem J."/>
            <person name="Labutti K."/>
            <person name="Salamov A."/>
            <person name="Andreopoulos B."/>
            <person name="Baker S."/>
            <person name="Barry K."/>
            <person name="Bills G."/>
            <person name="Bluhm B."/>
            <person name="Cannon C."/>
            <person name="Castanera R."/>
            <person name="Culley D."/>
            <person name="Daum C."/>
            <person name="Ezra D."/>
            <person name="Gonzalez J."/>
            <person name="Henrissat B."/>
            <person name="Kuo A."/>
            <person name="Liang C."/>
            <person name="Lipzen A."/>
            <person name="Lutzoni F."/>
            <person name="Magnuson J."/>
            <person name="Mondo S."/>
            <person name="Nolan M."/>
            <person name="Ohm R."/>
            <person name="Pangilinan J."/>
            <person name="Park H.-J."/>
            <person name="Ramirez L."/>
            <person name="Alfaro M."/>
            <person name="Sun H."/>
            <person name="Tritt A."/>
            <person name="Yoshinaga Y."/>
            <person name="Zwiers L.-H."/>
            <person name="Turgeon B."/>
            <person name="Goodwin S."/>
            <person name="Spatafora J."/>
            <person name="Crous P."/>
            <person name="Grigoriev I."/>
        </authorList>
    </citation>
    <scope>NUCLEOTIDE SEQUENCE</scope>
    <source>
        <strain evidence="5">CBS 207.26</strain>
    </source>
</reference>
<comment type="similarity">
    <text evidence="1">Belongs to the universal ribosomal protein uS17 family.</text>
</comment>
<accession>A0A6A6EZH6</accession>
<evidence type="ECO:0000313" key="6">
    <source>
        <dbReference type="Proteomes" id="UP000800200"/>
    </source>
</evidence>
<evidence type="ECO:0000256" key="1">
    <source>
        <dbReference type="ARBA" id="ARBA00010254"/>
    </source>
</evidence>
<evidence type="ECO:0000256" key="4">
    <source>
        <dbReference type="SAM" id="MobiDB-lite"/>
    </source>
</evidence>
<dbReference type="Proteomes" id="UP000800200">
    <property type="component" value="Unassembled WGS sequence"/>
</dbReference>
<keyword evidence="2" id="KW-0689">Ribosomal protein</keyword>
<dbReference type="InterPro" id="IPR012340">
    <property type="entry name" value="NA-bd_OB-fold"/>
</dbReference>
<name>A0A6A6EZH6_9PEZI</name>